<keyword evidence="2" id="KW-1185">Reference proteome</keyword>
<dbReference type="EMBL" id="BLWA01000016">
    <property type="protein sequence ID" value="GFM94408.1"/>
    <property type="molecule type" value="Genomic_DNA"/>
</dbReference>
<proteinExistence type="predicted"/>
<dbReference type="InterPro" id="IPR011989">
    <property type="entry name" value="ARM-like"/>
</dbReference>
<comment type="caution">
    <text evidence="1">The sequence shown here is derived from an EMBL/GenBank/DDBJ whole genome shotgun (WGS) entry which is preliminary data.</text>
</comment>
<dbReference type="Gene3D" id="1.25.10.10">
    <property type="entry name" value="Leucine-rich Repeat Variant"/>
    <property type="match status" value="1"/>
</dbReference>
<dbReference type="RefSeq" id="WP_038400081.1">
    <property type="nucleotide sequence ID" value="NZ_BLVV01000019.1"/>
</dbReference>
<accession>A0ABQ1DTQ5</accession>
<protein>
    <recommendedName>
        <fullName evidence="3">Leucine rich repeat variant</fullName>
    </recommendedName>
</protein>
<dbReference type="InterPro" id="IPR016024">
    <property type="entry name" value="ARM-type_fold"/>
</dbReference>
<name>A0ABQ1DTQ5_PSECI</name>
<dbReference type="SUPFAM" id="SSF48371">
    <property type="entry name" value="ARM repeat"/>
    <property type="match status" value="1"/>
</dbReference>
<gene>
    <name evidence="1" type="ORF">PSCICP_43800</name>
</gene>
<dbReference type="GeneID" id="45544769"/>
<evidence type="ECO:0008006" key="3">
    <source>
        <dbReference type="Google" id="ProtNLM"/>
    </source>
</evidence>
<evidence type="ECO:0000313" key="1">
    <source>
        <dbReference type="EMBL" id="GFM94408.1"/>
    </source>
</evidence>
<evidence type="ECO:0000313" key="2">
    <source>
        <dbReference type="Proteomes" id="UP000614982"/>
    </source>
</evidence>
<sequence>MITSAEEFKRYAESEDEIENEKINESASDEVWFDVLSKYPELSRVVTANASISLNVLERLSVSDDVDVRWDVAMKRRINRSIFERLASDKEVIVRHRIACNPKVPKDILIALASDEDEMIAEAARKRL</sequence>
<reference evidence="1 2" key="1">
    <citation type="submission" date="2020-05" db="EMBL/GenBank/DDBJ databases">
        <title>Genetic diversity of Pseudomonas cichorii.</title>
        <authorList>
            <person name="Tani S."/>
            <person name="Yagi H."/>
            <person name="Hashimoto S."/>
            <person name="Iiyama K."/>
            <person name="Furuya N."/>
        </authorList>
    </citation>
    <scope>NUCLEOTIDE SEQUENCE [LARGE SCALE GENOMIC DNA]</scope>
    <source>
        <strain evidence="1 2">LMG 2162</strain>
    </source>
</reference>
<organism evidence="1 2">
    <name type="scientific">Pseudomonas cichorii</name>
    <dbReference type="NCBI Taxonomy" id="36746"/>
    <lineage>
        <taxon>Bacteria</taxon>
        <taxon>Pseudomonadati</taxon>
        <taxon>Pseudomonadota</taxon>
        <taxon>Gammaproteobacteria</taxon>
        <taxon>Pseudomonadales</taxon>
        <taxon>Pseudomonadaceae</taxon>
        <taxon>Pseudomonas</taxon>
    </lineage>
</organism>
<dbReference type="Proteomes" id="UP000614982">
    <property type="component" value="Unassembled WGS sequence"/>
</dbReference>